<organism evidence="2 3">
    <name type="scientific">Candidatus Clostridium eludens</name>
    <dbReference type="NCBI Taxonomy" id="3381663"/>
    <lineage>
        <taxon>Bacteria</taxon>
        <taxon>Bacillati</taxon>
        <taxon>Bacillota</taxon>
        <taxon>Clostridia</taxon>
        <taxon>Eubacteriales</taxon>
        <taxon>Clostridiaceae</taxon>
        <taxon>Clostridium</taxon>
    </lineage>
</organism>
<evidence type="ECO:0000259" key="1">
    <source>
        <dbReference type="Pfam" id="PF04545"/>
    </source>
</evidence>
<keyword evidence="3" id="KW-1185">Reference proteome</keyword>
<feature type="domain" description="RNA polymerase sigma-70 region 4" evidence="1">
    <location>
        <begin position="61"/>
        <end position="110"/>
    </location>
</feature>
<name>A0ABW8SRP7_9CLOT</name>
<dbReference type="Pfam" id="PF04545">
    <property type="entry name" value="Sigma70_r4"/>
    <property type="match status" value="1"/>
</dbReference>
<proteinExistence type="predicted"/>
<gene>
    <name evidence="2" type="ORF">ACJDU8_17420</name>
</gene>
<dbReference type="Proteomes" id="UP001623660">
    <property type="component" value="Unassembled WGS sequence"/>
</dbReference>
<dbReference type="SUPFAM" id="SSF88659">
    <property type="entry name" value="Sigma3 and sigma4 domains of RNA polymerase sigma factors"/>
    <property type="match status" value="1"/>
</dbReference>
<evidence type="ECO:0000313" key="3">
    <source>
        <dbReference type="Proteomes" id="UP001623660"/>
    </source>
</evidence>
<dbReference type="Gene3D" id="1.20.140.160">
    <property type="match status" value="1"/>
</dbReference>
<accession>A0ABW8SRP7</accession>
<evidence type="ECO:0000313" key="2">
    <source>
        <dbReference type="EMBL" id="MFL0197325.1"/>
    </source>
</evidence>
<dbReference type="RefSeq" id="WP_406793428.1">
    <property type="nucleotide sequence ID" value="NZ_JBJHZX010000028.1"/>
</dbReference>
<dbReference type="NCBIfam" id="TIGR02937">
    <property type="entry name" value="sigma70-ECF"/>
    <property type="match status" value="1"/>
</dbReference>
<dbReference type="InterPro" id="IPR014284">
    <property type="entry name" value="RNA_pol_sigma-70_dom"/>
</dbReference>
<sequence>MLNSIRRDKWCLGKNEEDRLKAKAPCSLDAFVNAADESGTTFMELMIDKEEIPGDLDLRTALNNLPKNLKTVIRLKYFYGFNQQEIGRILNTNQSYVSRLESRAINVLREKVETWP</sequence>
<comment type="caution">
    <text evidence="2">The sequence shown here is derived from an EMBL/GenBank/DDBJ whole genome shotgun (WGS) entry which is preliminary data.</text>
</comment>
<dbReference type="EMBL" id="JBJHZX010000028">
    <property type="protein sequence ID" value="MFL0197325.1"/>
    <property type="molecule type" value="Genomic_DNA"/>
</dbReference>
<dbReference type="CDD" id="cd06171">
    <property type="entry name" value="Sigma70_r4"/>
    <property type="match status" value="1"/>
</dbReference>
<dbReference type="InterPro" id="IPR013324">
    <property type="entry name" value="RNA_pol_sigma_r3/r4-like"/>
</dbReference>
<reference evidence="2 3" key="1">
    <citation type="submission" date="2024-11" db="EMBL/GenBank/DDBJ databases">
        <authorList>
            <person name="Heng Y.C."/>
            <person name="Lim A.C.H."/>
            <person name="Lee J.K.Y."/>
            <person name="Kittelmann S."/>
        </authorList>
    </citation>
    <scope>NUCLEOTIDE SEQUENCE [LARGE SCALE GENOMIC DNA]</scope>
    <source>
        <strain evidence="2 3">WILCCON 0269</strain>
    </source>
</reference>
<protein>
    <submittedName>
        <fullName evidence="2">Sigma-70 family RNA polymerase sigma factor</fullName>
    </submittedName>
</protein>
<dbReference type="InterPro" id="IPR007630">
    <property type="entry name" value="RNA_pol_sigma70_r4"/>
</dbReference>